<sequence length="246" mass="27997">MQNPLILADYQNPIVEETATRLTSGEKNVRDKLHRIFDYVRDDIVFAFPDEGDLVKASETIQKGFGQCNTKATLFLALCKAAGIPSRIHYSLISRDIQKGFFTGIAYWAMPKEISHSWIEVEVDEKWRRIDTFINDLPLFNAAIAELGERGWSVGYSVALGKNKPSGELNLDKEAFQQMAAVTSDHGVWDEPADYFSSKKYKNRPGAFKLWLYRRMIGNINNRVRAMRNKVPMKDLASKSSQRVGQ</sequence>
<reference evidence="2" key="2">
    <citation type="journal article" date="2018" name="ISME J.">
        <title>A dynamic microbial community with high functional redundancy inhabits the cold, oxic subseafloor aquifer.</title>
        <authorList>
            <person name="Tully B.J."/>
            <person name="Wheat C.G."/>
            <person name="Glazer B.T."/>
            <person name="Huber J.A."/>
        </authorList>
    </citation>
    <scope>NUCLEOTIDE SEQUENCE</scope>
    <source>
        <strain evidence="2">NORP83</strain>
    </source>
</reference>
<dbReference type="Pfam" id="PF01841">
    <property type="entry name" value="Transglut_core"/>
    <property type="match status" value="1"/>
</dbReference>
<dbReference type="InterPro" id="IPR038765">
    <property type="entry name" value="Papain-like_cys_pep_sf"/>
</dbReference>
<dbReference type="PANTHER" id="PTHR33490">
    <property type="entry name" value="BLR5614 PROTEIN-RELATED"/>
    <property type="match status" value="1"/>
</dbReference>
<feature type="domain" description="Transglutaminase-like" evidence="1">
    <location>
        <begin position="60"/>
        <end position="134"/>
    </location>
</feature>
<dbReference type="EMBL" id="NVUS01000022">
    <property type="protein sequence ID" value="PCI98299.1"/>
    <property type="molecule type" value="Genomic_DNA"/>
</dbReference>
<dbReference type="SUPFAM" id="SSF54001">
    <property type="entry name" value="Cysteine proteinases"/>
    <property type="match status" value="1"/>
</dbReference>
<accession>A0A2A4YUW7</accession>
<evidence type="ECO:0000259" key="1">
    <source>
        <dbReference type="SMART" id="SM00460"/>
    </source>
</evidence>
<reference key="1">
    <citation type="submission" date="2017-08" db="EMBL/GenBank/DDBJ databases">
        <title>A dynamic microbial community with high functional redundancy inhabits the cold, oxic subseafloor aquifer.</title>
        <authorList>
            <person name="Tully B.J."/>
            <person name="Wheat C.G."/>
            <person name="Glazer B.T."/>
            <person name="Huber J.A."/>
        </authorList>
    </citation>
    <scope>NUCLEOTIDE SEQUENCE [LARGE SCALE GENOMIC DNA]</scope>
</reference>
<evidence type="ECO:0000313" key="2">
    <source>
        <dbReference type="EMBL" id="PCI98299.1"/>
    </source>
</evidence>
<gene>
    <name evidence="2" type="ORF">COB13_13795</name>
</gene>
<dbReference type="PANTHER" id="PTHR33490:SF3">
    <property type="entry name" value="CONSERVED INTEGRAL MEMBRANE PROTEIN"/>
    <property type="match status" value="1"/>
</dbReference>
<organism evidence="2">
    <name type="scientific">OCS116 cluster bacterium</name>
    <dbReference type="NCBI Taxonomy" id="2030921"/>
    <lineage>
        <taxon>Bacteria</taxon>
        <taxon>Pseudomonadati</taxon>
        <taxon>Pseudomonadota</taxon>
        <taxon>Alphaproteobacteria</taxon>
        <taxon>OCS116 cluster</taxon>
    </lineage>
</organism>
<dbReference type="AlphaFoldDB" id="A0A2A4YUW7"/>
<name>A0A2A4YUW7_9PROT</name>
<dbReference type="SMART" id="SM00460">
    <property type="entry name" value="TGc"/>
    <property type="match status" value="1"/>
</dbReference>
<comment type="caution">
    <text evidence="2">The sequence shown here is derived from an EMBL/GenBank/DDBJ whole genome shotgun (WGS) entry which is preliminary data.</text>
</comment>
<protein>
    <recommendedName>
        <fullName evidence="1">Transglutaminase-like domain-containing protein</fullName>
    </recommendedName>
</protein>
<proteinExistence type="predicted"/>
<dbReference type="InterPro" id="IPR002931">
    <property type="entry name" value="Transglutaminase-like"/>
</dbReference>
<dbReference type="Gene3D" id="3.10.620.30">
    <property type="match status" value="1"/>
</dbReference>